<comment type="caution">
    <text evidence="1">The sequence shown here is derived from an EMBL/GenBank/DDBJ whole genome shotgun (WGS) entry which is preliminary data.</text>
</comment>
<accession>A0AC60QZC6</accession>
<proteinExistence type="predicted"/>
<dbReference type="EMBL" id="JABSTQ010001115">
    <property type="protein sequence ID" value="KAG0444974.1"/>
    <property type="molecule type" value="Genomic_DNA"/>
</dbReference>
<keyword evidence="2" id="KW-1185">Reference proteome</keyword>
<evidence type="ECO:0000313" key="2">
    <source>
        <dbReference type="Proteomes" id="UP000805193"/>
    </source>
</evidence>
<dbReference type="Proteomes" id="UP000805193">
    <property type="component" value="Unassembled WGS sequence"/>
</dbReference>
<name>A0AC60QZC6_IXOPE</name>
<protein>
    <submittedName>
        <fullName evidence="1">Uncharacterized protein</fullName>
    </submittedName>
</protein>
<gene>
    <name evidence="1" type="ORF">HPB47_008199</name>
</gene>
<evidence type="ECO:0000313" key="1">
    <source>
        <dbReference type="EMBL" id="KAG0444974.1"/>
    </source>
</evidence>
<sequence length="288" mass="31911">MLLSEAVPSVFLEYPSYLQPAPASKRRRLERDFCETPSTSTSVHPKSPTETEDTFADVGDDNTTETSQRVGEDGRSELEAKECQTVFNLKALMDHVKKLEKRLQMQAKRLGDKVAFLRTANNNVRARLKEFEDNILVQCVLDVEQATQDDSFESRASLSPSFPRRADNEVMPRVRGKDLELLEGLCPSSSFGSSPLPLQQPAIVYLTGYLVHPCKEKVSCPSCKTLLEAPRTDRGAYKYMADLDSGGLTYPTEDATSVCSTVCTFVESALKTPEARSPSDDLLTVSAR</sequence>
<organism evidence="1 2">
    <name type="scientific">Ixodes persulcatus</name>
    <name type="common">Taiga tick</name>
    <dbReference type="NCBI Taxonomy" id="34615"/>
    <lineage>
        <taxon>Eukaryota</taxon>
        <taxon>Metazoa</taxon>
        <taxon>Ecdysozoa</taxon>
        <taxon>Arthropoda</taxon>
        <taxon>Chelicerata</taxon>
        <taxon>Arachnida</taxon>
        <taxon>Acari</taxon>
        <taxon>Parasitiformes</taxon>
        <taxon>Ixodida</taxon>
        <taxon>Ixodoidea</taxon>
        <taxon>Ixodidae</taxon>
        <taxon>Ixodinae</taxon>
        <taxon>Ixodes</taxon>
    </lineage>
</organism>
<reference evidence="1 2" key="1">
    <citation type="journal article" date="2020" name="Cell">
        <title>Large-Scale Comparative Analyses of Tick Genomes Elucidate Their Genetic Diversity and Vector Capacities.</title>
        <authorList>
            <consortium name="Tick Genome and Microbiome Consortium (TIGMIC)"/>
            <person name="Jia N."/>
            <person name="Wang J."/>
            <person name="Shi W."/>
            <person name="Du L."/>
            <person name="Sun Y."/>
            <person name="Zhan W."/>
            <person name="Jiang J.F."/>
            <person name="Wang Q."/>
            <person name="Zhang B."/>
            <person name="Ji P."/>
            <person name="Bell-Sakyi L."/>
            <person name="Cui X.M."/>
            <person name="Yuan T.T."/>
            <person name="Jiang B.G."/>
            <person name="Yang W.F."/>
            <person name="Lam T.T."/>
            <person name="Chang Q.C."/>
            <person name="Ding S.J."/>
            <person name="Wang X.J."/>
            <person name="Zhu J.G."/>
            <person name="Ruan X.D."/>
            <person name="Zhao L."/>
            <person name="Wei J.T."/>
            <person name="Ye R.Z."/>
            <person name="Que T.C."/>
            <person name="Du C.H."/>
            <person name="Zhou Y.H."/>
            <person name="Cheng J.X."/>
            <person name="Dai P.F."/>
            <person name="Guo W.B."/>
            <person name="Han X.H."/>
            <person name="Huang E.J."/>
            <person name="Li L.F."/>
            <person name="Wei W."/>
            <person name="Gao Y.C."/>
            <person name="Liu J.Z."/>
            <person name="Shao H.Z."/>
            <person name="Wang X."/>
            <person name="Wang C.C."/>
            <person name="Yang T.C."/>
            <person name="Huo Q.B."/>
            <person name="Li W."/>
            <person name="Chen H.Y."/>
            <person name="Chen S.E."/>
            <person name="Zhou L.G."/>
            <person name="Ni X.B."/>
            <person name="Tian J.H."/>
            <person name="Sheng Y."/>
            <person name="Liu T."/>
            <person name="Pan Y.S."/>
            <person name="Xia L.Y."/>
            <person name="Li J."/>
            <person name="Zhao F."/>
            <person name="Cao W.C."/>
        </authorList>
    </citation>
    <scope>NUCLEOTIDE SEQUENCE [LARGE SCALE GENOMIC DNA]</scope>
    <source>
        <strain evidence="1">Iper-2018</strain>
    </source>
</reference>